<name>A0A6A6P5J1_9PEZI</name>
<reference evidence="7" key="1">
    <citation type="journal article" date="2020" name="Stud. Mycol.">
        <title>101 Dothideomycetes genomes: a test case for predicting lifestyles and emergence of pathogens.</title>
        <authorList>
            <person name="Haridas S."/>
            <person name="Albert R."/>
            <person name="Binder M."/>
            <person name="Bloem J."/>
            <person name="Labutti K."/>
            <person name="Salamov A."/>
            <person name="Andreopoulos B."/>
            <person name="Baker S."/>
            <person name="Barry K."/>
            <person name="Bills G."/>
            <person name="Bluhm B."/>
            <person name="Cannon C."/>
            <person name="Castanera R."/>
            <person name="Culley D."/>
            <person name="Daum C."/>
            <person name="Ezra D."/>
            <person name="Gonzalez J."/>
            <person name="Henrissat B."/>
            <person name="Kuo A."/>
            <person name="Liang C."/>
            <person name="Lipzen A."/>
            <person name="Lutzoni F."/>
            <person name="Magnuson J."/>
            <person name="Mondo S."/>
            <person name="Nolan M."/>
            <person name="Ohm R."/>
            <person name="Pangilinan J."/>
            <person name="Park H.-J."/>
            <person name="Ramirez L."/>
            <person name="Alfaro M."/>
            <person name="Sun H."/>
            <person name="Tritt A."/>
            <person name="Yoshinaga Y."/>
            <person name="Zwiers L.-H."/>
            <person name="Turgeon B."/>
            <person name="Goodwin S."/>
            <person name="Spatafora J."/>
            <person name="Crous P."/>
            <person name="Grigoriev I."/>
        </authorList>
    </citation>
    <scope>NUCLEOTIDE SEQUENCE</scope>
    <source>
        <strain evidence="7">ATCC 16933</strain>
    </source>
</reference>
<organism evidence="7 8">
    <name type="scientific">Lineolata rhizophorae</name>
    <dbReference type="NCBI Taxonomy" id="578093"/>
    <lineage>
        <taxon>Eukaryota</taxon>
        <taxon>Fungi</taxon>
        <taxon>Dikarya</taxon>
        <taxon>Ascomycota</taxon>
        <taxon>Pezizomycotina</taxon>
        <taxon>Dothideomycetes</taxon>
        <taxon>Dothideomycetes incertae sedis</taxon>
        <taxon>Lineolatales</taxon>
        <taxon>Lineolataceae</taxon>
        <taxon>Lineolata</taxon>
    </lineage>
</organism>
<sequence>MAPRKEKAEKVTADEAVDTILSYLRQQNRPYSAIDISANLHNKVTKAAATKILKDLHEKQEIEGRAAGKQIVYHAKQDPSETASSEELASLASRIKELQTETAAFKAEEKTLRTSLTATNATLPTCDLRAAVASCETEMQDLSSRLTSIRSGTIRPVSAKEKNGVEAEVRKWEGIEKRRKRISDELWGLIAENVPEGTETKELREQLGLDE</sequence>
<dbReference type="InterPro" id="IPR036390">
    <property type="entry name" value="WH_DNA-bd_sf"/>
</dbReference>
<keyword evidence="5" id="KW-0469">Meiosis</keyword>
<dbReference type="Proteomes" id="UP000799766">
    <property type="component" value="Unassembled WGS sequence"/>
</dbReference>
<evidence type="ECO:0000259" key="6">
    <source>
        <dbReference type="Pfam" id="PF07106"/>
    </source>
</evidence>
<dbReference type="PANTHER" id="PTHR15938">
    <property type="entry name" value="TBP-1 INTERACTING PROTEIN"/>
    <property type="match status" value="1"/>
</dbReference>
<dbReference type="GO" id="GO:0120231">
    <property type="term" value="C:DNA recombinase auxiliary factor complex"/>
    <property type="evidence" value="ECO:0007669"/>
    <property type="project" value="TreeGrafter"/>
</dbReference>
<keyword evidence="3" id="KW-0233">DNA recombination</keyword>
<comment type="similarity">
    <text evidence="2">Belongs to the HOP2 family.</text>
</comment>
<keyword evidence="4" id="KW-0539">Nucleus</keyword>
<protein>
    <submittedName>
        <fullName evidence="7">Homologous-pairing protein-like protein 2</fullName>
    </submittedName>
</protein>
<proteinExistence type="inferred from homology"/>
<dbReference type="GO" id="GO:0120230">
    <property type="term" value="F:recombinase activator activity"/>
    <property type="evidence" value="ECO:0007669"/>
    <property type="project" value="TreeGrafter"/>
</dbReference>
<dbReference type="GO" id="GO:0010774">
    <property type="term" value="P:meiotic strand invasion involved in reciprocal meiotic recombination"/>
    <property type="evidence" value="ECO:0007669"/>
    <property type="project" value="TreeGrafter"/>
</dbReference>
<dbReference type="Gene3D" id="1.10.10.10">
    <property type="entry name" value="Winged helix-like DNA-binding domain superfamily/Winged helix DNA-binding domain"/>
    <property type="match status" value="1"/>
</dbReference>
<dbReference type="GO" id="GO:0003690">
    <property type="term" value="F:double-stranded DNA binding"/>
    <property type="evidence" value="ECO:0007669"/>
    <property type="project" value="TreeGrafter"/>
</dbReference>
<dbReference type="SUPFAM" id="SSF46785">
    <property type="entry name" value="Winged helix' DNA-binding domain"/>
    <property type="match status" value="1"/>
</dbReference>
<gene>
    <name evidence="7" type="ORF">BDY21DRAFT_337807</name>
</gene>
<dbReference type="OrthoDB" id="272266at2759"/>
<accession>A0A6A6P5J1</accession>
<evidence type="ECO:0000256" key="5">
    <source>
        <dbReference type="ARBA" id="ARBA00023254"/>
    </source>
</evidence>
<keyword evidence="8" id="KW-1185">Reference proteome</keyword>
<dbReference type="EMBL" id="MU001675">
    <property type="protein sequence ID" value="KAF2459271.1"/>
    <property type="molecule type" value="Genomic_DNA"/>
</dbReference>
<dbReference type="InterPro" id="IPR010776">
    <property type="entry name" value="Hop2_WH_dom"/>
</dbReference>
<evidence type="ECO:0000313" key="7">
    <source>
        <dbReference type="EMBL" id="KAF2459271.1"/>
    </source>
</evidence>
<feature type="domain" description="Homologous-pairing protein 2 winged helix" evidence="6">
    <location>
        <begin position="15"/>
        <end position="75"/>
    </location>
</feature>
<dbReference type="AlphaFoldDB" id="A0A6A6P5J1"/>
<dbReference type="GO" id="GO:0007129">
    <property type="term" value="P:homologous chromosome pairing at meiosis"/>
    <property type="evidence" value="ECO:0007669"/>
    <property type="project" value="TreeGrafter"/>
</dbReference>
<dbReference type="PANTHER" id="PTHR15938:SF0">
    <property type="entry name" value="HOMOLOGOUS-PAIRING PROTEIN 2 HOMOLOG"/>
    <property type="match status" value="1"/>
</dbReference>
<evidence type="ECO:0000256" key="1">
    <source>
        <dbReference type="ARBA" id="ARBA00004123"/>
    </source>
</evidence>
<evidence type="ECO:0000256" key="4">
    <source>
        <dbReference type="ARBA" id="ARBA00023242"/>
    </source>
</evidence>
<dbReference type="GO" id="GO:0000794">
    <property type="term" value="C:condensed nuclear chromosome"/>
    <property type="evidence" value="ECO:0007669"/>
    <property type="project" value="TreeGrafter"/>
</dbReference>
<dbReference type="GO" id="GO:0000709">
    <property type="term" value="P:meiotic joint molecule formation"/>
    <property type="evidence" value="ECO:0007669"/>
    <property type="project" value="TreeGrafter"/>
</dbReference>
<comment type="subcellular location">
    <subcellularLocation>
        <location evidence="1">Nucleus</location>
    </subcellularLocation>
</comment>
<dbReference type="InterPro" id="IPR036388">
    <property type="entry name" value="WH-like_DNA-bd_sf"/>
</dbReference>
<evidence type="ECO:0000256" key="3">
    <source>
        <dbReference type="ARBA" id="ARBA00023172"/>
    </source>
</evidence>
<evidence type="ECO:0000256" key="2">
    <source>
        <dbReference type="ARBA" id="ARBA00007922"/>
    </source>
</evidence>
<dbReference type="Pfam" id="PF07106">
    <property type="entry name" value="WHD_TBPIP"/>
    <property type="match status" value="1"/>
</dbReference>
<evidence type="ECO:0000313" key="8">
    <source>
        <dbReference type="Proteomes" id="UP000799766"/>
    </source>
</evidence>